<dbReference type="InterPro" id="IPR041664">
    <property type="entry name" value="AAA_16"/>
</dbReference>
<accession>A0A8J3Q920</accession>
<dbReference type="GO" id="GO:0006355">
    <property type="term" value="P:regulation of DNA-templated transcription"/>
    <property type="evidence" value="ECO:0007669"/>
    <property type="project" value="InterPro"/>
</dbReference>
<dbReference type="PRINTS" id="PR00038">
    <property type="entry name" value="HTHLUXR"/>
</dbReference>
<keyword evidence="1" id="KW-0547">Nucleotide-binding</keyword>
<dbReference type="SUPFAM" id="SSF46894">
    <property type="entry name" value="C-terminal effector domain of the bipartite response regulators"/>
    <property type="match status" value="1"/>
</dbReference>
<evidence type="ECO:0000313" key="5">
    <source>
        <dbReference type="Proteomes" id="UP000612899"/>
    </source>
</evidence>
<dbReference type="PROSITE" id="PS00622">
    <property type="entry name" value="HTH_LUXR_1"/>
    <property type="match status" value="1"/>
</dbReference>
<dbReference type="Gene3D" id="1.10.10.10">
    <property type="entry name" value="Winged helix-like DNA-binding domain superfamily/Winged helix DNA-binding domain"/>
    <property type="match status" value="1"/>
</dbReference>
<dbReference type="InterPro" id="IPR000792">
    <property type="entry name" value="Tscrpt_reg_LuxR_C"/>
</dbReference>
<evidence type="ECO:0000256" key="2">
    <source>
        <dbReference type="ARBA" id="ARBA00022840"/>
    </source>
</evidence>
<keyword evidence="2" id="KW-0067">ATP-binding</keyword>
<dbReference type="InterPro" id="IPR027417">
    <property type="entry name" value="P-loop_NTPase"/>
</dbReference>
<dbReference type="GO" id="GO:0003677">
    <property type="term" value="F:DNA binding"/>
    <property type="evidence" value="ECO:0007669"/>
    <property type="project" value="InterPro"/>
</dbReference>
<dbReference type="Pfam" id="PF00196">
    <property type="entry name" value="GerE"/>
    <property type="match status" value="1"/>
</dbReference>
<dbReference type="InterPro" id="IPR011990">
    <property type="entry name" value="TPR-like_helical_dom_sf"/>
</dbReference>
<sequence length="835" mass="89422">MLVTGEAGIGKTSLVKAFARQVGDGARLLMTACDDLMVPRTLGPLRDIALAEGGPLTVALADECRPDGVFTALLEELATRPPTILVVEDVHWADEATLDLLLYAARRLDHLGAVLVLTYRDNEVEARSPLHRLLGALAGGTVRRVALAPLSAAAVRALADGTGRDAGAIHATTGGNPFFVTESLAAQPAEALPASVVEAVLARFRRLSAACQEALEQLCVVPTHTALDLIVPILGPGVDALDEAECAGVIEVHPEGVAFRHELARRAIEQSLPQLRRSQLHRAVVAALRAQAKPQRARLVHHAVQAGDVNALVTFGPVAAREAATAGAHRQALVLFESVHPHLGRLGAHEQAAFLDDFAWELYNAHRFADAVASGGQAAQRYRDLGDTEAQGLCLVRLSRHLFMTGATDEADRVARQAVRLLDVPGQERALAHACLYHGVILALTGQPESGARLLDQARRLAASSDQPGLAVLCLNYLGGAKAECGDRTGIDDLRASVAASISGGFFEYAARGYTNLAELLYREGRLEELATCVHDGLSFARERGFWSHAYNLEVHRCLLLIHRGDWDAAQEGLRELVDGVSDPGMLFTYSVPWMARLQARRGDPRAGGMLADAWMRAMRQRLVIGLAYVGIAYLEWAWLTGDPETARRIAGQLLPHLSRPGLARFRAEALCYLRRSGLRAEGFPHCPQPYAATLAGDWHAASQAWQQLGDPYQTALALADSGDVGATLQAVQMLDELGAEAAAAQARESLRAMGRRVPRGPQRRTRANPAGLTDRQLAVLELVGSGLTNAEIADRLFVSVRTVDHHVAAVLGKLGVPSRRGAASAAAELGLISR</sequence>
<dbReference type="SMART" id="SM00421">
    <property type="entry name" value="HTH_LUXR"/>
    <property type="match status" value="1"/>
</dbReference>
<proteinExistence type="predicted"/>
<evidence type="ECO:0000313" key="4">
    <source>
        <dbReference type="EMBL" id="GIH06150.1"/>
    </source>
</evidence>
<dbReference type="PANTHER" id="PTHR16305:SF35">
    <property type="entry name" value="TRANSCRIPTIONAL ACTIVATOR DOMAIN"/>
    <property type="match status" value="1"/>
</dbReference>
<dbReference type="GO" id="GO:0005737">
    <property type="term" value="C:cytoplasm"/>
    <property type="evidence" value="ECO:0007669"/>
    <property type="project" value="TreeGrafter"/>
</dbReference>
<gene>
    <name evidence="4" type="ORF">Rhe02_42170</name>
</gene>
<dbReference type="SUPFAM" id="SSF52540">
    <property type="entry name" value="P-loop containing nucleoside triphosphate hydrolases"/>
    <property type="match status" value="1"/>
</dbReference>
<dbReference type="GO" id="GO:0005524">
    <property type="term" value="F:ATP binding"/>
    <property type="evidence" value="ECO:0007669"/>
    <property type="project" value="UniProtKB-KW"/>
</dbReference>
<dbReference type="Pfam" id="PF13191">
    <property type="entry name" value="AAA_16"/>
    <property type="match status" value="1"/>
</dbReference>
<organism evidence="4 5">
    <name type="scientific">Rhizocola hellebori</name>
    <dbReference type="NCBI Taxonomy" id="1392758"/>
    <lineage>
        <taxon>Bacteria</taxon>
        <taxon>Bacillati</taxon>
        <taxon>Actinomycetota</taxon>
        <taxon>Actinomycetes</taxon>
        <taxon>Micromonosporales</taxon>
        <taxon>Micromonosporaceae</taxon>
        <taxon>Rhizocola</taxon>
    </lineage>
</organism>
<dbReference type="InterPro" id="IPR016032">
    <property type="entry name" value="Sig_transdc_resp-reg_C-effctor"/>
</dbReference>
<dbReference type="PROSITE" id="PS50043">
    <property type="entry name" value="HTH_LUXR_2"/>
    <property type="match status" value="1"/>
</dbReference>
<protein>
    <submittedName>
        <fullName evidence="4">LuxR family transcriptional regulator</fullName>
    </submittedName>
</protein>
<keyword evidence="5" id="KW-1185">Reference proteome</keyword>
<evidence type="ECO:0000259" key="3">
    <source>
        <dbReference type="PROSITE" id="PS50043"/>
    </source>
</evidence>
<dbReference type="Proteomes" id="UP000612899">
    <property type="component" value="Unassembled WGS sequence"/>
</dbReference>
<dbReference type="SUPFAM" id="SSF48452">
    <property type="entry name" value="TPR-like"/>
    <property type="match status" value="1"/>
</dbReference>
<feature type="domain" description="HTH luxR-type" evidence="3">
    <location>
        <begin position="766"/>
        <end position="831"/>
    </location>
</feature>
<name>A0A8J3Q920_9ACTN</name>
<reference evidence="4" key="1">
    <citation type="submission" date="2021-01" db="EMBL/GenBank/DDBJ databases">
        <title>Whole genome shotgun sequence of Rhizocola hellebori NBRC 109834.</title>
        <authorList>
            <person name="Komaki H."/>
            <person name="Tamura T."/>
        </authorList>
    </citation>
    <scope>NUCLEOTIDE SEQUENCE</scope>
    <source>
        <strain evidence="4">NBRC 109834</strain>
    </source>
</reference>
<dbReference type="GO" id="GO:0004016">
    <property type="term" value="F:adenylate cyclase activity"/>
    <property type="evidence" value="ECO:0007669"/>
    <property type="project" value="TreeGrafter"/>
</dbReference>
<dbReference type="Gene3D" id="1.25.40.10">
    <property type="entry name" value="Tetratricopeptide repeat domain"/>
    <property type="match status" value="1"/>
</dbReference>
<dbReference type="AlphaFoldDB" id="A0A8J3Q920"/>
<dbReference type="PANTHER" id="PTHR16305">
    <property type="entry name" value="TESTICULAR SOLUBLE ADENYLYL CYCLASE"/>
    <property type="match status" value="1"/>
</dbReference>
<evidence type="ECO:0000256" key="1">
    <source>
        <dbReference type="ARBA" id="ARBA00022741"/>
    </source>
</evidence>
<dbReference type="InterPro" id="IPR036388">
    <property type="entry name" value="WH-like_DNA-bd_sf"/>
</dbReference>
<dbReference type="CDD" id="cd06170">
    <property type="entry name" value="LuxR_C_like"/>
    <property type="match status" value="1"/>
</dbReference>
<comment type="caution">
    <text evidence="4">The sequence shown here is derived from an EMBL/GenBank/DDBJ whole genome shotgun (WGS) entry which is preliminary data.</text>
</comment>
<dbReference type="EMBL" id="BONY01000024">
    <property type="protein sequence ID" value="GIH06150.1"/>
    <property type="molecule type" value="Genomic_DNA"/>
</dbReference>